<feature type="region of interest" description="Disordered" evidence="1">
    <location>
        <begin position="271"/>
        <end position="387"/>
    </location>
</feature>
<feature type="compositionally biased region" description="Polar residues" evidence="1">
    <location>
        <begin position="277"/>
        <end position="294"/>
    </location>
</feature>
<feature type="compositionally biased region" description="Polar residues" evidence="1">
    <location>
        <begin position="314"/>
        <end position="324"/>
    </location>
</feature>
<sequence>MPCEPTPKSTPNRRRGPTGRNRGSYQKTYVSENDLPSYKHDDAAATPRTPQKPPVGAIAASATVPKPQSTKQKQKNKGNKNRNAKSGVASPGRRLDGESPPLQSQEAPARTFAGSSFHASPAPSALPLPRFLGLANADSPPVRVNPTEPALESSPSTDSDEVGPADDPIPRDESPLEFFFRADRAEKARVRRASSANADAITTAAFSPLRDSSHKECNTYPKTIAHTSLRRPLFTERNSSPAMSTNELGGSSILSVGPAFSTPYQERIRAARLAQDSARQSPQVNRSLDPNSSEALKRYLFTGHLGRPGPQELSPHSSPSSKTGRQLSPRQHQSSSRQQGAYQSPPNLAPGMFPASNLAGHAPRAQPTPRDDSNAESSPRPEHILALEGDLRRMLKIDSLG</sequence>
<protein>
    <recommendedName>
        <fullName evidence="4">Proteophosphoglycan 5</fullName>
    </recommendedName>
</protein>
<evidence type="ECO:0008006" key="4">
    <source>
        <dbReference type="Google" id="ProtNLM"/>
    </source>
</evidence>
<feature type="compositionally biased region" description="Polar residues" evidence="1">
    <location>
        <begin position="236"/>
        <end position="254"/>
    </location>
</feature>
<dbReference type="OrthoDB" id="2142961at2759"/>
<feature type="compositionally biased region" description="Basic residues" evidence="1">
    <location>
        <begin position="72"/>
        <end position="83"/>
    </location>
</feature>
<dbReference type="GO" id="GO:0016071">
    <property type="term" value="P:mRNA metabolic process"/>
    <property type="evidence" value="ECO:0007669"/>
    <property type="project" value="UniProtKB-ARBA"/>
</dbReference>
<reference evidence="3" key="1">
    <citation type="submission" date="2019-06" db="EMBL/GenBank/DDBJ databases">
        <title>Draft genome sequence of the griseofulvin-producing fungus Xylaria cubensis strain G536.</title>
        <authorList>
            <person name="Mead M.E."/>
            <person name="Raja H.A."/>
            <person name="Steenwyk J.L."/>
            <person name="Knowles S.L."/>
            <person name="Oberlies N.H."/>
            <person name="Rokas A."/>
        </authorList>
    </citation>
    <scope>NUCLEOTIDE SEQUENCE [LARGE SCALE GENOMIC DNA]</scope>
    <source>
        <strain evidence="3">G536</strain>
    </source>
</reference>
<evidence type="ECO:0000313" key="2">
    <source>
        <dbReference type="EMBL" id="TRX92447.1"/>
    </source>
</evidence>
<keyword evidence="3" id="KW-1185">Reference proteome</keyword>
<dbReference type="Pfam" id="PF15365">
    <property type="entry name" value="PNRC"/>
    <property type="match status" value="1"/>
</dbReference>
<feature type="compositionally biased region" description="Basic and acidic residues" evidence="1">
    <location>
        <begin position="369"/>
        <end position="387"/>
    </location>
</feature>
<feature type="compositionally biased region" description="Basic and acidic residues" evidence="1">
    <location>
        <begin position="168"/>
        <end position="177"/>
    </location>
</feature>
<evidence type="ECO:0000313" key="3">
    <source>
        <dbReference type="Proteomes" id="UP000319160"/>
    </source>
</evidence>
<dbReference type="InterPro" id="IPR028322">
    <property type="entry name" value="PNRC-like_rgn"/>
</dbReference>
<dbReference type="EMBL" id="VFLP01000036">
    <property type="protein sequence ID" value="TRX92447.1"/>
    <property type="molecule type" value="Genomic_DNA"/>
</dbReference>
<organism evidence="2 3">
    <name type="scientific">Xylaria flabelliformis</name>
    <dbReference type="NCBI Taxonomy" id="2512241"/>
    <lineage>
        <taxon>Eukaryota</taxon>
        <taxon>Fungi</taxon>
        <taxon>Dikarya</taxon>
        <taxon>Ascomycota</taxon>
        <taxon>Pezizomycotina</taxon>
        <taxon>Sordariomycetes</taxon>
        <taxon>Xylariomycetidae</taxon>
        <taxon>Xylariales</taxon>
        <taxon>Xylariaceae</taxon>
        <taxon>Xylaria</taxon>
    </lineage>
</organism>
<comment type="caution">
    <text evidence="2">The sequence shown here is derived from an EMBL/GenBank/DDBJ whole genome shotgun (WGS) entry which is preliminary data.</text>
</comment>
<name>A0A553HWZ1_9PEZI</name>
<evidence type="ECO:0000256" key="1">
    <source>
        <dbReference type="SAM" id="MobiDB-lite"/>
    </source>
</evidence>
<gene>
    <name evidence="2" type="ORF">FHL15_006614</name>
</gene>
<feature type="region of interest" description="Disordered" evidence="1">
    <location>
        <begin position="231"/>
        <end position="258"/>
    </location>
</feature>
<feature type="region of interest" description="Disordered" evidence="1">
    <location>
        <begin position="1"/>
        <end position="177"/>
    </location>
</feature>
<feature type="compositionally biased region" description="Low complexity" evidence="1">
    <location>
        <begin position="112"/>
        <end position="132"/>
    </location>
</feature>
<dbReference type="Proteomes" id="UP000319160">
    <property type="component" value="Unassembled WGS sequence"/>
</dbReference>
<dbReference type="AlphaFoldDB" id="A0A553HWZ1"/>
<proteinExistence type="predicted"/>
<accession>A0A553HWZ1</accession>
<feature type="compositionally biased region" description="Low complexity" evidence="1">
    <location>
        <begin position="325"/>
        <end position="339"/>
    </location>
</feature>